<dbReference type="EMBL" id="RJJH01000013">
    <property type="protein sequence ID" value="RNI10063.1"/>
    <property type="molecule type" value="Genomic_DNA"/>
</dbReference>
<keyword evidence="3" id="KW-1185">Reference proteome</keyword>
<evidence type="ECO:0000313" key="3">
    <source>
        <dbReference type="Proteomes" id="UP000193969"/>
    </source>
</evidence>
<accession>A0A1X7P2T0</accession>
<dbReference type="Proteomes" id="UP000193969">
    <property type="component" value="Unassembled WGS sequence"/>
</dbReference>
<reference evidence="2" key="2">
    <citation type="submission" date="2017-04" db="EMBL/GenBank/DDBJ databases">
        <authorList>
            <person name="Afonso C.L."/>
            <person name="Miller P.J."/>
            <person name="Scott M.A."/>
            <person name="Spackman E."/>
            <person name="Goraichik I."/>
            <person name="Dimitrov K.M."/>
            <person name="Suarez D.L."/>
            <person name="Swayne D.E."/>
        </authorList>
    </citation>
    <scope>NUCLEOTIDE SEQUENCE [LARGE SCALE GENOMIC DNA]</scope>
    <source>
        <strain evidence="2">FDF-1</strain>
    </source>
</reference>
<gene>
    <name evidence="1" type="ORF">EFE41_08385</name>
    <name evidence="2" type="ORF">SAMN06264941_2071</name>
</gene>
<dbReference type="EMBL" id="FXBN01000004">
    <property type="protein sequence ID" value="SMH44443.1"/>
    <property type="molecule type" value="Genomic_DNA"/>
</dbReference>
<dbReference type="Proteomes" id="UP000278252">
    <property type="component" value="Unassembled WGS sequence"/>
</dbReference>
<dbReference type="SUPFAM" id="SSF52540">
    <property type="entry name" value="P-loop containing nucleoside triphosphate hydrolases"/>
    <property type="match status" value="1"/>
</dbReference>
<proteinExistence type="predicted"/>
<organism evidence="2 3">
    <name type="scientific">Methanohalophilus portucalensis FDF-1</name>
    <dbReference type="NCBI Taxonomy" id="523843"/>
    <lineage>
        <taxon>Archaea</taxon>
        <taxon>Methanobacteriati</taxon>
        <taxon>Methanobacteriota</taxon>
        <taxon>Stenosarchaea group</taxon>
        <taxon>Methanomicrobia</taxon>
        <taxon>Methanosarcinales</taxon>
        <taxon>Methanosarcinaceae</taxon>
        <taxon>Methanohalophilus</taxon>
    </lineage>
</organism>
<reference evidence="3" key="1">
    <citation type="submission" date="2017-04" db="EMBL/GenBank/DDBJ databases">
        <authorList>
            <person name="Varghese N."/>
            <person name="Submissions S."/>
        </authorList>
    </citation>
    <scope>NUCLEOTIDE SEQUENCE [LARGE SCALE GENOMIC DNA]</scope>
    <source>
        <strain evidence="3">FDF-1</strain>
    </source>
</reference>
<evidence type="ECO:0000313" key="4">
    <source>
        <dbReference type="Proteomes" id="UP000278252"/>
    </source>
</evidence>
<dbReference type="InterPro" id="IPR027417">
    <property type="entry name" value="P-loop_NTPase"/>
</dbReference>
<dbReference type="RefSeq" id="WP_085503723.1">
    <property type="nucleotide sequence ID" value="NZ_FXBN01000004.1"/>
</dbReference>
<evidence type="ECO:0000313" key="1">
    <source>
        <dbReference type="EMBL" id="RNI10063.1"/>
    </source>
</evidence>
<dbReference type="OrthoDB" id="96665at2157"/>
<dbReference type="Gene3D" id="3.40.50.300">
    <property type="entry name" value="P-loop containing nucleotide triphosphate hydrolases"/>
    <property type="match status" value="1"/>
</dbReference>
<reference evidence="1 4" key="3">
    <citation type="submission" date="2018-10" db="EMBL/GenBank/DDBJ databases">
        <title>Cultivation of a novel Methanohalophilus strain from Kebrit Deep of the Red Sea and a genomic comparison of members of the genus Methanohalophilus.</title>
        <authorList>
            <person name="Guan Y."/>
            <person name="Ngugi D.K."/>
            <person name="Stingl U."/>
        </authorList>
    </citation>
    <scope>NUCLEOTIDE SEQUENCE [LARGE SCALE GENOMIC DNA]</scope>
    <source>
        <strain evidence="1 4">DSM 7471</strain>
    </source>
</reference>
<protein>
    <submittedName>
        <fullName evidence="2">Sulfotransferase family protein</fullName>
    </submittedName>
</protein>
<evidence type="ECO:0000313" key="2">
    <source>
        <dbReference type="EMBL" id="SMH44443.1"/>
    </source>
</evidence>
<dbReference type="Pfam" id="PF13469">
    <property type="entry name" value="Sulfotransfer_3"/>
    <property type="match status" value="1"/>
</dbReference>
<dbReference type="AlphaFoldDB" id="A0A1X7P2T0"/>
<name>A0A1X7P2T0_9EURY</name>
<keyword evidence="2" id="KW-0808">Transferase</keyword>
<sequence length="333" mass="38662">MKFLHKYIIDPINDSTLLKFVFLANSISYVPLQSLSNFFNKLYPLRNTNPWIISGSPRSGTTWLAEIIAASYQNNRLIWEPFSNRNQKATEAGFNKRYLFYSKDEYNIERNKEKFIHKLLKGEMLNFFTLGLWMYPTNIGSVLKKGKLIIKCVEGNGIVGYLHNKYNIPKPVIIIRHPCAVIASQMRMGTWDDHPHIDPKLLQVYPKIGELMNNANSLKEKLAITWAGDVLAAKLFQNDVQVVYYEDLVLNGNIVLKEIFAEWGVEDVPEPCIKKLESMSKSSRYWSENNSGMAKLKSWTNYLSENDIKNIFKIIKFLDIKDYEENNYLPVKR</sequence>
<dbReference type="GO" id="GO:0016740">
    <property type="term" value="F:transferase activity"/>
    <property type="evidence" value="ECO:0007669"/>
    <property type="project" value="UniProtKB-KW"/>
</dbReference>